<reference evidence="1" key="1">
    <citation type="journal article" date="2014" name="Front. Microbiol.">
        <title>High frequency of phylogenetically diverse reductive dehalogenase-homologous genes in deep subseafloor sedimentary metagenomes.</title>
        <authorList>
            <person name="Kawai M."/>
            <person name="Futagami T."/>
            <person name="Toyoda A."/>
            <person name="Takaki Y."/>
            <person name="Nishi S."/>
            <person name="Hori S."/>
            <person name="Arai W."/>
            <person name="Tsubouchi T."/>
            <person name="Morono Y."/>
            <person name="Uchiyama I."/>
            <person name="Ito T."/>
            <person name="Fujiyama A."/>
            <person name="Inagaki F."/>
            <person name="Takami H."/>
        </authorList>
    </citation>
    <scope>NUCLEOTIDE SEQUENCE</scope>
    <source>
        <strain evidence="1">Expedition CK06-06</strain>
    </source>
</reference>
<feature type="non-terminal residue" evidence="1">
    <location>
        <position position="122"/>
    </location>
</feature>
<comment type="caution">
    <text evidence="1">The sequence shown here is derived from an EMBL/GenBank/DDBJ whole genome shotgun (WGS) entry which is preliminary data.</text>
</comment>
<accession>X0SYS8</accession>
<dbReference type="EMBL" id="BARS01002097">
    <property type="protein sequence ID" value="GAF81077.1"/>
    <property type="molecule type" value="Genomic_DNA"/>
</dbReference>
<name>X0SYS8_9ZZZZ</name>
<proteinExistence type="predicted"/>
<dbReference type="AlphaFoldDB" id="X0SYS8"/>
<protein>
    <submittedName>
        <fullName evidence="1">Uncharacterized protein</fullName>
    </submittedName>
</protein>
<evidence type="ECO:0000313" key="1">
    <source>
        <dbReference type="EMBL" id="GAF81077.1"/>
    </source>
</evidence>
<gene>
    <name evidence="1" type="ORF">S01H1_03912</name>
</gene>
<sequence length="122" mass="13275">MVIRSNGRIATIPADGWIGEPVAVRSDPDPQRGTILAFDDDNWTKSLVEPLSVFSAMQVVVEGEACVNAAFVGPQATHHPELGCRIEVRDSGTLHPWHRSALRGGYSRDQALVNFHGQVVAF</sequence>
<organism evidence="1">
    <name type="scientific">marine sediment metagenome</name>
    <dbReference type="NCBI Taxonomy" id="412755"/>
    <lineage>
        <taxon>unclassified sequences</taxon>
        <taxon>metagenomes</taxon>
        <taxon>ecological metagenomes</taxon>
    </lineage>
</organism>